<dbReference type="Proteomes" id="UP000887579">
    <property type="component" value="Unplaced"/>
</dbReference>
<dbReference type="WBParaSite" id="ES5_v2.g13864.t1">
    <property type="protein sequence ID" value="ES5_v2.g13864.t1"/>
    <property type="gene ID" value="ES5_v2.g13864"/>
</dbReference>
<reference evidence="2" key="1">
    <citation type="submission" date="2022-11" db="UniProtKB">
        <authorList>
            <consortium name="WormBaseParasite"/>
        </authorList>
    </citation>
    <scope>IDENTIFICATION</scope>
</reference>
<evidence type="ECO:0000313" key="2">
    <source>
        <dbReference type="WBParaSite" id="ES5_v2.g13864.t1"/>
    </source>
</evidence>
<organism evidence="1 2">
    <name type="scientific">Panagrolaimus sp. ES5</name>
    <dbReference type="NCBI Taxonomy" id="591445"/>
    <lineage>
        <taxon>Eukaryota</taxon>
        <taxon>Metazoa</taxon>
        <taxon>Ecdysozoa</taxon>
        <taxon>Nematoda</taxon>
        <taxon>Chromadorea</taxon>
        <taxon>Rhabditida</taxon>
        <taxon>Tylenchina</taxon>
        <taxon>Panagrolaimomorpha</taxon>
        <taxon>Panagrolaimoidea</taxon>
        <taxon>Panagrolaimidae</taxon>
        <taxon>Panagrolaimus</taxon>
    </lineage>
</organism>
<protein>
    <submittedName>
        <fullName evidence="2">Uncharacterized protein</fullName>
    </submittedName>
</protein>
<accession>A0AC34FAI7</accession>
<evidence type="ECO:0000313" key="1">
    <source>
        <dbReference type="Proteomes" id="UP000887579"/>
    </source>
</evidence>
<name>A0AC34FAI7_9BILA</name>
<proteinExistence type="predicted"/>
<sequence>MSLYFAERVKEQKADDRRSDKNIVFTKPWIINFPIQIQNPDEVNNEEAAAETSFKTSYKMASTSWNVWLKNDFTAIIIKDARYLKWKGDCFISYTLYYDAEMRFEYCKFNILIFIGFLWTTFVNVFECDYTFECLDGTVPAQRRILFTSSDTMKKQLSPQFHHTVGIVMYTVAVEKHDFNSLLEWISFGVEHYQSNLLEMINSLIANEYYFKLQQTIPITERNMENALYRQFFGRAEAARNMENALYRQFFGRAESTRNARYPFPVEFERPLADEIFEPIDLDIILLLLSKNMSLYIQDRVKEQESDDIRSDKKVVFTKPWIINFPIQIQNPDEVNNEEVAAETYFKTSYKMSSTSWNVYLKNDYTKIFVKNACYEKWKGDFFISYTLYYDAEMRFEFFSSTRTQMIVKRSEQGVGKMFQTPKGYMTRFIEAANNKKFSKCVISIEVHLPIKYFLQPSFKRDIFGSENEISDKLPDDYENDFRFEFLKNSDYLFECLDGTVPARRRVLFISSDTMRKQLSSPSHYPVGTVKYTVAVVKPIMIYFHSECFKLPESFNFEYIDRLLHAIEFFEPSLQKEAMITKVEEVLCEKFVK</sequence>